<proteinExistence type="predicted"/>
<dbReference type="Proteomes" id="UP000015500">
    <property type="component" value="Chromosome"/>
</dbReference>
<organism evidence="1 2">
    <name type="scientific">Geobacillus genomosp. 3</name>
    <dbReference type="NCBI Taxonomy" id="1921421"/>
    <lineage>
        <taxon>Bacteria</taxon>
        <taxon>Bacillati</taxon>
        <taxon>Bacillota</taxon>
        <taxon>Bacilli</taxon>
        <taxon>Bacillales</taxon>
        <taxon>Anoxybacillaceae</taxon>
        <taxon>Geobacillus</taxon>
    </lineage>
</organism>
<dbReference type="HOGENOM" id="CLU_2934924_0_0_9"/>
<accession>S5YW42</accession>
<sequence>MDKFYYKEIWFIVKDFFIPSKLDNRCGKKRRLRFSLSSSGRHRLATLRSCCGGDTLHTLL</sequence>
<dbReference type="KEGG" id="gjf:M493_02865"/>
<reference evidence="1 2" key="1">
    <citation type="journal article" date="2014" name="Genome Announc.">
        <title>Complete Genome Sequence of the Thermophilic Polychlorinated Biphenyl Degrader Geobacillus sp. Strain JF8 (NBRC 109937).</title>
        <authorList>
            <person name="Shintani M."/>
            <person name="Ohtsubo Y."/>
            <person name="Fukuda K."/>
            <person name="Hosoyama A."/>
            <person name="Ohji S."/>
            <person name="Yamazoe A."/>
            <person name="Fujita N."/>
            <person name="Nagata Y."/>
            <person name="Tsuda M."/>
            <person name="Hatta T."/>
            <person name="Kimbara K."/>
        </authorList>
    </citation>
    <scope>NUCLEOTIDE SEQUENCE [LARGE SCALE GENOMIC DNA]</scope>
    <source>
        <strain evidence="1 2">JF8</strain>
    </source>
</reference>
<keyword evidence="2" id="KW-1185">Reference proteome</keyword>
<evidence type="ECO:0000313" key="1">
    <source>
        <dbReference type="EMBL" id="AGT30904.1"/>
    </source>
</evidence>
<protein>
    <submittedName>
        <fullName evidence="1">Uncharacterized protein</fullName>
    </submittedName>
</protein>
<name>S5YW42_GEOG3</name>
<gene>
    <name evidence="1" type="ORF">M493_02865</name>
</gene>
<dbReference type="EMBL" id="CP006254">
    <property type="protein sequence ID" value="AGT30904.1"/>
    <property type="molecule type" value="Genomic_DNA"/>
</dbReference>
<evidence type="ECO:0000313" key="2">
    <source>
        <dbReference type="Proteomes" id="UP000015500"/>
    </source>
</evidence>
<dbReference type="AlphaFoldDB" id="S5YW42"/>